<sequence>MTTPNSLKTPIAETATFAADILPTSAAIALSTKSTSIGPTTNSAKITKSTSSESTRTTRMAESVATETFHPTVATNFLYTSEFTKNSPVSKTSVTGSQSAVMRTTSLFSSFESTSMPTTSRPKHKSTGIGASTASGSVPWSTVEQTSATTTHIGTASTLPPESVLISTATPVDSVFPGNQTASMLATTDMEIPFTVFPTESIEMTPALRTAEIESTSINFRDVSSPRVEDTVSTSAPKEASSMALSFRTSSPFTGAQSVQTVIDAETTHTAGTPGVTLAPTVAQTMLSPTITGPEYTQNTPTGGENMLPLISTESASTSKAFQSGPTSITDEDDHLPSTNEITWTSRPDQTLLTSAFHGSTSNTEHASTNTNTIIPPETSTENEATTTADATTDRYTTVLSNLTSPRFANFSTVTGTTSVTKLPECKLTTLLLKTTPTSTVAENEFLSTPRETVVLPVDIVSTLADIEPNFSTEESASENTQTETNGIIAFGETTDPVPESATTERFKTPVTREETTSHYLKGKLTLAATTEVSPFATMLEATDESVSPFLDLEKLTARLDNKTATTEVRGSWFSTKLVKTTPKSSYNGTTEIFNSTHIYTANWTSETLPEGNPTPSPTSGSTQSLPKPLDASTTLGTSYVTIPKDRTAVSLSAGTFPPQPAASHSSAPLVPSTHMFSLPVHVSAVASMVVSEETKAITPEPSTLARASSTSMPSDVSTLSSAMVTTASVPPLDQTASTTSDTVPTHRDSLHTASEATVISVRMTPTPVPSLTETLIPSLRPPSPVATKAETTLLSTSADAVTPSRPILACSKSPPDNTPVVSSTHVTSSLSTPLATQPISQAEETSTHALSFPYTFSGSGDAGLATGTTETSAVDETVPSHISANKLITSGDGKEQMTTFLGKTPRTPKMTEMPPPNNLFISVFHSTSSLEMTDTGFSETTEVSSHQTHSHSEIPFTTWLDSTPSFLSTETLTSPIAAMAKVSFYNTEMSLSVFDEKPRILITDVVKEFAENWLNSIFQDSEFALANLAVQIKSSSISINTGKSHWEKPKFKQCKLLQELPNKIVDLANITISDENANDVAEHIFNLINESPLLDEEETKTIVSKVSDISQCDEISMNLTQTILQIIDAALGKQNNSLSDLHEVSNEILRIIERAGHKMEFSGRTANLTVARLALAVLRVDHTFEGMAFSIRSFEEGTDPETKNVAKALTTYVVSASISDTSIQNLADPVVITLQHIEGKRMSKVDGIRQAVK</sequence>
<feature type="region of interest" description="Disordered" evidence="1">
    <location>
        <begin position="320"/>
        <end position="347"/>
    </location>
</feature>
<dbReference type="EMBL" id="JWIN03000037">
    <property type="protein sequence ID" value="KAB1253388.1"/>
    <property type="molecule type" value="Genomic_DNA"/>
</dbReference>
<protein>
    <submittedName>
        <fullName evidence="2">Adhesion G-protein coupled receptor G4</fullName>
    </submittedName>
</protein>
<feature type="compositionally biased region" description="Polar residues" evidence="1">
    <location>
        <begin position="359"/>
        <end position="374"/>
    </location>
</feature>
<keyword evidence="2" id="KW-0675">Receptor</keyword>
<feature type="region of interest" description="Disordered" evidence="1">
    <location>
        <begin position="606"/>
        <end position="634"/>
    </location>
</feature>
<dbReference type="AlphaFoldDB" id="A0A5N4C3G4"/>
<dbReference type="PANTHER" id="PTHR12011">
    <property type="entry name" value="ADHESION G-PROTEIN COUPLED RECEPTOR"/>
    <property type="match status" value="1"/>
</dbReference>
<dbReference type="Proteomes" id="UP000299084">
    <property type="component" value="Unassembled WGS sequence"/>
</dbReference>
<feature type="compositionally biased region" description="Low complexity" evidence="1">
    <location>
        <begin position="378"/>
        <end position="387"/>
    </location>
</feature>
<comment type="caution">
    <text evidence="2">The sequence shown here is derived from an EMBL/GenBank/DDBJ whole genome shotgun (WGS) entry which is preliminary data.</text>
</comment>
<dbReference type="GO" id="GO:0004930">
    <property type="term" value="F:G protein-coupled receptor activity"/>
    <property type="evidence" value="ECO:0007669"/>
    <property type="project" value="TreeGrafter"/>
</dbReference>
<dbReference type="PANTHER" id="PTHR12011:SF277">
    <property type="entry name" value="ADHESION G-PROTEIN COUPLED RECEPTOR G4"/>
    <property type="match status" value="1"/>
</dbReference>
<feature type="region of interest" description="Disordered" evidence="1">
    <location>
        <begin position="111"/>
        <end position="140"/>
    </location>
</feature>
<evidence type="ECO:0000313" key="3">
    <source>
        <dbReference type="Proteomes" id="UP000299084"/>
    </source>
</evidence>
<evidence type="ECO:0000256" key="1">
    <source>
        <dbReference type="SAM" id="MobiDB-lite"/>
    </source>
</evidence>
<feature type="compositionally biased region" description="Basic and acidic residues" evidence="1">
    <location>
        <begin position="503"/>
        <end position="513"/>
    </location>
</feature>
<gene>
    <name evidence="2" type="ORF">Cadr_000002645</name>
</gene>
<dbReference type="GO" id="GO:0007189">
    <property type="term" value="P:adenylate cyclase-activating G protein-coupled receptor signaling pathway"/>
    <property type="evidence" value="ECO:0007669"/>
    <property type="project" value="TreeGrafter"/>
</dbReference>
<feature type="region of interest" description="Disordered" evidence="1">
    <location>
        <begin position="806"/>
        <end position="825"/>
    </location>
</feature>
<feature type="region of interest" description="Disordered" evidence="1">
    <location>
        <begin position="359"/>
        <end position="387"/>
    </location>
</feature>
<keyword evidence="3" id="KW-1185">Reference proteome</keyword>
<proteinExistence type="predicted"/>
<accession>A0A5N4C3G4</accession>
<feature type="compositionally biased region" description="Polar residues" evidence="1">
    <location>
        <begin position="320"/>
        <end position="329"/>
    </location>
</feature>
<feature type="region of interest" description="Disordered" evidence="1">
    <location>
        <begin position="492"/>
        <end position="513"/>
    </location>
</feature>
<reference evidence="2 3" key="1">
    <citation type="journal article" date="2019" name="Mol. Ecol. Resour.">
        <title>Improving Illumina assemblies with Hi-C and long reads: an example with the North African dromedary.</title>
        <authorList>
            <person name="Elbers J.P."/>
            <person name="Rogers M.F."/>
            <person name="Perelman P.L."/>
            <person name="Proskuryakova A.A."/>
            <person name="Serdyukova N.A."/>
            <person name="Johnson W.E."/>
            <person name="Horin P."/>
            <person name="Corander J."/>
            <person name="Murphy D."/>
            <person name="Burger P.A."/>
        </authorList>
    </citation>
    <scope>NUCLEOTIDE SEQUENCE [LARGE SCALE GENOMIC DNA]</scope>
    <source>
        <strain evidence="2">Drom800</strain>
        <tissue evidence="2">Blood</tissue>
    </source>
</reference>
<feature type="compositionally biased region" description="Polar residues" evidence="1">
    <location>
        <begin position="337"/>
        <end position="347"/>
    </location>
</feature>
<evidence type="ECO:0000313" key="2">
    <source>
        <dbReference type="EMBL" id="KAB1253388.1"/>
    </source>
</evidence>
<feature type="compositionally biased region" description="Low complexity" evidence="1">
    <location>
        <begin position="127"/>
        <end position="137"/>
    </location>
</feature>
<organism evidence="2 3">
    <name type="scientific">Camelus dromedarius</name>
    <name type="common">Dromedary</name>
    <name type="synonym">Arabian camel</name>
    <dbReference type="NCBI Taxonomy" id="9838"/>
    <lineage>
        <taxon>Eukaryota</taxon>
        <taxon>Metazoa</taxon>
        <taxon>Chordata</taxon>
        <taxon>Craniata</taxon>
        <taxon>Vertebrata</taxon>
        <taxon>Euteleostomi</taxon>
        <taxon>Mammalia</taxon>
        <taxon>Eutheria</taxon>
        <taxon>Laurasiatheria</taxon>
        <taxon>Artiodactyla</taxon>
        <taxon>Tylopoda</taxon>
        <taxon>Camelidae</taxon>
        <taxon>Camelus</taxon>
    </lineage>
</organism>
<dbReference type="GO" id="GO:0005886">
    <property type="term" value="C:plasma membrane"/>
    <property type="evidence" value="ECO:0007669"/>
    <property type="project" value="TreeGrafter"/>
</dbReference>
<name>A0A5N4C3G4_CAMDR</name>